<dbReference type="SUPFAM" id="SSF56349">
    <property type="entry name" value="DNA breaking-rejoining enzymes"/>
    <property type="match status" value="1"/>
</dbReference>
<dbReference type="Pfam" id="PF00589">
    <property type="entry name" value="Phage_integrase"/>
    <property type="match status" value="1"/>
</dbReference>
<gene>
    <name evidence="3" type="primary">xerC_194</name>
    <name evidence="3" type="ORF">SDC9_123393</name>
</gene>
<dbReference type="GO" id="GO:0003677">
    <property type="term" value="F:DNA binding"/>
    <property type="evidence" value="ECO:0007669"/>
    <property type="project" value="InterPro"/>
</dbReference>
<organism evidence="3">
    <name type="scientific">bioreactor metagenome</name>
    <dbReference type="NCBI Taxonomy" id="1076179"/>
    <lineage>
        <taxon>unclassified sequences</taxon>
        <taxon>metagenomes</taxon>
        <taxon>ecological metagenomes</taxon>
    </lineage>
</organism>
<sequence>MGNELKQVLRRYVSQFRSEATKDDYLFCNVGNQKLTSNALKCSIRSYNKSRGVNLTGVHAFRHTFAKNWIRNNGDVFSLQKILGHKSLEMTRRYVNMFSDDLKKDYDKYCPLERIKSIGNARNLIGR</sequence>
<comment type="caution">
    <text evidence="3">The sequence shown here is derived from an EMBL/GenBank/DDBJ whole genome shotgun (WGS) entry which is preliminary data.</text>
</comment>
<dbReference type="PROSITE" id="PS51898">
    <property type="entry name" value="TYR_RECOMBINASE"/>
    <property type="match status" value="1"/>
</dbReference>
<dbReference type="PANTHER" id="PTHR30349">
    <property type="entry name" value="PHAGE INTEGRASE-RELATED"/>
    <property type="match status" value="1"/>
</dbReference>
<name>A0A645CHH9_9ZZZZ</name>
<keyword evidence="1" id="KW-0233">DNA recombination</keyword>
<evidence type="ECO:0000259" key="2">
    <source>
        <dbReference type="PROSITE" id="PS51898"/>
    </source>
</evidence>
<evidence type="ECO:0000313" key="3">
    <source>
        <dbReference type="EMBL" id="MPM76395.1"/>
    </source>
</evidence>
<dbReference type="GO" id="GO:0006310">
    <property type="term" value="P:DNA recombination"/>
    <property type="evidence" value="ECO:0007669"/>
    <property type="project" value="UniProtKB-KW"/>
</dbReference>
<protein>
    <submittedName>
        <fullName evidence="3">Tyrosine recombinase XerC</fullName>
    </submittedName>
</protein>
<dbReference type="PANTHER" id="PTHR30349:SF64">
    <property type="entry name" value="PROPHAGE INTEGRASE INTD-RELATED"/>
    <property type="match status" value="1"/>
</dbReference>
<dbReference type="InterPro" id="IPR002104">
    <property type="entry name" value="Integrase_catalytic"/>
</dbReference>
<dbReference type="CDD" id="cd00397">
    <property type="entry name" value="DNA_BRE_C"/>
    <property type="match status" value="1"/>
</dbReference>
<accession>A0A645CHH9</accession>
<feature type="domain" description="Tyr recombinase" evidence="2">
    <location>
        <begin position="1"/>
        <end position="107"/>
    </location>
</feature>
<evidence type="ECO:0000256" key="1">
    <source>
        <dbReference type="ARBA" id="ARBA00023172"/>
    </source>
</evidence>
<dbReference type="EMBL" id="VSSQ01027252">
    <property type="protein sequence ID" value="MPM76395.1"/>
    <property type="molecule type" value="Genomic_DNA"/>
</dbReference>
<dbReference type="AlphaFoldDB" id="A0A645CHH9"/>
<dbReference type="GO" id="GO:0015074">
    <property type="term" value="P:DNA integration"/>
    <property type="evidence" value="ECO:0007669"/>
    <property type="project" value="InterPro"/>
</dbReference>
<dbReference type="InterPro" id="IPR013762">
    <property type="entry name" value="Integrase-like_cat_sf"/>
</dbReference>
<dbReference type="InterPro" id="IPR011010">
    <property type="entry name" value="DNA_brk_join_enz"/>
</dbReference>
<proteinExistence type="predicted"/>
<reference evidence="3" key="1">
    <citation type="submission" date="2019-08" db="EMBL/GenBank/DDBJ databases">
        <authorList>
            <person name="Kucharzyk K."/>
            <person name="Murdoch R.W."/>
            <person name="Higgins S."/>
            <person name="Loffler F."/>
        </authorList>
    </citation>
    <scope>NUCLEOTIDE SEQUENCE</scope>
</reference>
<dbReference type="Gene3D" id="1.10.443.10">
    <property type="entry name" value="Intergrase catalytic core"/>
    <property type="match status" value="1"/>
</dbReference>
<dbReference type="InterPro" id="IPR050090">
    <property type="entry name" value="Tyrosine_recombinase_XerCD"/>
</dbReference>